<organism evidence="4 5">
    <name type="scientific">Methylogaea oryzae</name>
    <dbReference type="NCBI Taxonomy" id="1295382"/>
    <lineage>
        <taxon>Bacteria</taxon>
        <taxon>Pseudomonadati</taxon>
        <taxon>Pseudomonadota</taxon>
        <taxon>Gammaproteobacteria</taxon>
        <taxon>Methylococcales</taxon>
        <taxon>Methylococcaceae</taxon>
        <taxon>Methylogaea</taxon>
    </lineage>
</organism>
<evidence type="ECO:0000256" key="2">
    <source>
        <dbReference type="ARBA" id="ARBA00022679"/>
    </source>
</evidence>
<evidence type="ECO:0000256" key="3">
    <source>
        <dbReference type="ARBA" id="ARBA00022691"/>
    </source>
</evidence>
<dbReference type="PANTHER" id="PTHR43464">
    <property type="entry name" value="METHYLTRANSFERASE"/>
    <property type="match status" value="1"/>
</dbReference>
<evidence type="ECO:0000256" key="1">
    <source>
        <dbReference type="ARBA" id="ARBA00022603"/>
    </source>
</evidence>
<reference evidence="4" key="1">
    <citation type="submission" date="2019-06" db="EMBL/GenBank/DDBJ databases">
        <title>Complete genome sequence of Methylogaea oryzae strain JCM16910.</title>
        <authorList>
            <person name="Asakawa S."/>
        </authorList>
    </citation>
    <scope>NUCLEOTIDE SEQUENCE</scope>
    <source>
        <strain evidence="4">E10</strain>
    </source>
</reference>
<keyword evidence="5" id="KW-1185">Reference proteome</keyword>
<dbReference type="GO" id="GO:0010420">
    <property type="term" value="F:polyprenyldihydroxybenzoate methyltransferase activity"/>
    <property type="evidence" value="ECO:0007669"/>
    <property type="project" value="TreeGrafter"/>
</dbReference>
<dbReference type="GO" id="GO:0032259">
    <property type="term" value="P:methylation"/>
    <property type="evidence" value="ECO:0007669"/>
    <property type="project" value="UniProtKB-KW"/>
</dbReference>
<dbReference type="CDD" id="cd02440">
    <property type="entry name" value="AdoMet_MTases"/>
    <property type="match status" value="1"/>
</dbReference>
<dbReference type="Proteomes" id="UP000824988">
    <property type="component" value="Chromosome"/>
</dbReference>
<proteinExistence type="predicted"/>
<keyword evidence="3" id="KW-0949">S-adenosyl-L-methionine</keyword>
<evidence type="ECO:0000313" key="5">
    <source>
        <dbReference type="Proteomes" id="UP000824988"/>
    </source>
</evidence>
<evidence type="ECO:0008006" key="6">
    <source>
        <dbReference type="Google" id="ProtNLM"/>
    </source>
</evidence>
<protein>
    <recommendedName>
        <fullName evidence="6">Class I SAM-dependent methyltransferase</fullName>
    </recommendedName>
</protein>
<keyword evidence="1" id="KW-0489">Methyltransferase</keyword>
<name>A0A8D4VTM9_9GAMM</name>
<accession>A0A8D4VTM9</accession>
<dbReference type="KEGG" id="moz:MoryE10_27060"/>
<dbReference type="Pfam" id="PF13489">
    <property type="entry name" value="Methyltransf_23"/>
    <property type="match status" value="1"/>
</dbReference>
<gene>
    <name evidence="4" type="ORF">MoryE10_27060</name>
</gene>
<dbReference type="PANTHER" id="PTHR43464:SF19">
    <property type="entry name" value="UBIQUINONE BIOSYNTHESIS O-METHYLTRANSFERASE, MITOCHONDRIAL"/>
    <property type="match status" value="1"/>
</dbReference>
<dbReference type="AlphaFoldDB" id="A0A8D4VTM9"/>
<evidence type="ECO:0000313" key="4">
    <source>
        <dbReference type="EMBL" id="BBL72100.1"/>
    </source>
</evidence>
<sequence length="229" mass="24831">MAESINLYGDRRLAAGGHGIDVASQRADDLDLMAVEQVRALVERGREAAALDVGCGHGGQAARLARAGARVIAMDSGDYREQVAASMRRAGVETGWAFRRVSVEDQPELGPFDVIVCQRMIHYLRHDAARRALRWLLRQAKDGGRLFLSSSGMDSELGDGYAGRAFPPESRFFPLAPAMAEKHAIQPPVCLYRQPELARLVADAGWLVERAFLSAFGNVKIVASKGVSG</sequence>
<dbReference type="RefSeq" id="WP_221047361.1">
    <property type="nucleotide sequence ID" value="NZ_AP019782.1"/>
</dbReference>
<dbReference type="EMBL" id="AP019782">
    <property type="protein sequence ID" value="BBL72100.1"/>
    <property type="molecule type" value="Genomic_DNA"/>
</dbReference>
<keyword evidence="2" id="KW-0808">Transferase</keyword>